<dbReference type="EMBL" id="JAKCXM010001770">
    <property type="protein sequence ID" value="KAJ0390681.1"/>
    <property type="molecule type" value="Genomic_DNA"/>
</dbReference>
<feature type="compositionally biased region" description="Basic residues" evidence="7">
    <location>
        <begin position="7"/>
        <end position="22"/>
    </location>
</feature>
<comment type="pathway">
    <text evidence="2">Protein modification; protein ubiquitination.</text>
</comment>
<dbReference type="SMART" id="SM00119">
    <property type="entry name" value="HECTc"/>
    <property type="match status" value="1"/>
</dbReference>
<evidence type="ECO:0000313" key="10">
    <source>
        <dbReference type="Proteomes" id="UP001209570"/>
    </source>
</evidence>
<dbReference type="InterPro" id="IPR000569">
    <property type="entry name" value="HECT_dom"/>
</dbReference>
<comment type="caution">
    <text evidence="6">Lacks conserved residue(s) required for the propagation of feature annotation.</text>
</comment>
<dbReference type="AlphaFoldDB" id="A0AAD5L5Y3"/>
<dbReference type="GO" id="GO:0005737">
    <property type="term" value="C:cytoplasm"/>
    <property type="evidence" value="ECO:0007669"/>
    <property type="project" value="TreeGrafter"/>
</dbReference>
<keyword evidence="4" id="KW-0808">Transferase</keyword>
<reference evidence="9" key="1">
    <citation type="submission" date="2021-12" db="EMBL/GenBank/DDBJ databases">
        <title>Prjna785345.</title>
        <authorList>
            <person name="Rujirawat T."/>
            <person name="Krajaejun T."/>
        </authorList>
    </citation>
    <scope>NUCLEOTIDE SEQUENCE</scope>
    <source>
        <strain evidence="9">Pi057C3</strain>
    </source>
</reference>
<dbReference type="GO" id="GO:0061630">
    <property type="term" value="F:ubiquitin protein ligase activity"/>
    <property type="evidence" value="ECO:0007669"/>
    <property type="project" value="UniProtKB-EC"/>
</dbReference>
<dbReference type="Gene3D" id="3.30.2160.10">
    <property type="entry name" value="Hect, E3 ligase catalytic domain"/>
    <property type="match status" value="1"/>
</dbReference>
<evidence type="ECO:0000256" key="5">
    <source>
        <dbReference type="ARBA" id="ARBA00022786"/>
    </source>
</evidence>
<evidence type="ECO:0000256" key="6">
    <source>
        <dbReference type="PROSITE-ProRule" id="PRU00104"/>
    </source>
</evidence>
<dbReference type="GO" id="GO:0006511">
    <property type="term" value="P:ubiquitin-dependent protein catabolic process"/>
    <property type="evidence" value="ECO:0007669"/>
    <property type="project" value="TreeGrafter"/>
</dbReference>
<dbReference type="Pfam" id="PF00632">
    <property type="entry name" value="HECT"/>
    <property type="match status" value="1"/>
</dbReference>
<evidence type="ECO:0000256" key="2">
    <source>
        <dbReference type="ARBA" id="ARBA00004906"/>
    </source>
</evidence>
<dbReference type="Gene3D" id="3.90.1750.10">
    <property type="entry name" value="Hect, E3 ligase catalytic domains"/>
    <property type="match status" value="1"/>
</dbReference>
<dbReference type="InterPro" id="IPR050409">
    <property type="entry name" value="E3_ubiq-protein_ligase"/>
</dbReference>
<name>A0AAD5L5Y3_PYTIN</name>
<comment type="caution">
    <text evidence="9">The sequence shown here is derived from an EMBL/GenBank/DDBJ whole genome shotgun (WGS) entry which is preliminary data.</text>
</comment>
<accession>A0AAD5L5Y3</accession>
<evidence type="ECO:0000313" key="9">
    <source>
        <dbReference type="EMBL" id="KAJ0390681.1"/>
    </source>
</evidence>
<evidence type="ECO:0000259" key="8">
    <source>
        <dbReference type="PROSITE" id="PS50237"/>
    </source>
</evidence>
<dbReference type="InterPro" id="IPR035983">
    <property type="entry name" value="Hect_E3_ubiquitin_ligase"/>
</dbReference>
<evidence type="ECO:0000256" key="4">
    <source>
        <dbReference type="ARBA" id="ARBA00022679"/>
    </source>
</evidence>
<dbReference type="FunFam" id="3.30.2160.10:FF:000001">
    <property type="entry name" value="E3 ubiquitin-protein ligase NEDD4-like"/>
    <property type="match status" value="1"/>
</dbReference>
<proteinExistence type="predicted"/>
<organism evidence="9 10">
    <name type="scientific">Pythium insidiosum</name>
    <name type="common">Pythiosis disease agent</name>
    <dbReference type="NCBI Taxonomy" id="114742"/>
    <lineage>
        <taxon>Eukaryota</taxon>
        <taxon>Sar</taxon>
        <taxon>Stramenopiles</taxon>
        <taxon>Oomycota</taxon>
        <taxon>Peronosporomycetes</taxon>
        <taxon>Pythiales</taxon>
        <taxon>Pythiaceae</taxon>
        <taxon>Pythium</taxon>
    </lineage>
</organism>
<dbReference type="PANTHER" id="PTHR11254">
    <property type="entry name" value="HECT DOMAIN UBIQUITIN-PROTEIN LIGASE"/>
    <property type="match status" value="1"/>
</dbReference>
<keyword evidence="5 6" id="KW-0833">Ubl conjugation pathway</keyword>
<evidence type="ECO:0000256" key="7">
    <source>
        <dbReference type="SAM" id="MobiDB-lite"/>
    </source>
</evidence>
<evidence type="ECO:0000256" key="1">
    <source>
        <dbReference type="ARBA" id="ARBA00000885"/>
    </source>
</evidence>
<dbReference type="PANTHER" id="PTHR11254:SF440">
    <property type="entry name" value="E3 UBIQUITIN-PROTEIN LIGASE NEDD-4"/>
    <property type="match status" value="1"/>
</dbReference>
<comment type="catalytic activity">
    <reaction evidence="1">
        <text>S-ubiquitinyl-[E2 ubiquitin-conjugating enzyme]-L-cysteine + [acceptor protein]-L-lysine = [E2 ubiquitin-conjugating enzyme]-L-cysteine + N(6)-ubiquitinyl-[acceptor protein]-L-lysine.</text>
        <dbReference type="EC" id="2.3.2.26"/>
    </reaction>
</comment>
<dbReference type="SUPFAM" id="SSF56204">
    <property type="entry name" value="Hect, E3 ligase catalytic domain"/>
    <property type="match status" value="1"/>
</dbReference>
<dbReference type="EC" id="2.3.2.26" evidence="3"/>
<dbReference type="PROSITE" id="PS50237">
    <property type="entry name" value="HECT"/>
    <property type="match status" value="1"/>
</dbReference>
<sequence length="426" mass="46585">MGDDKTKRKKLKRREKFAKKAKALAAAESAASGSSRPQRALRRREWVRKLDVQGRAFWFRDALPAAGTSTGTSAGTGAGAGAGTGAGTGAGAGAGARAGTSESSLLPGFVFRLVAAPAPATANVTETLEAETAGLRVEYADAARADPLQFAVGEPLELHDSLGEFLALGEQDFPFKYAELLHRTTLLMEPHKRQLLRMRVHRSFAVEHSTEHLACVVAKNTRIPMNVVFNGAGFLSGQDDAHDNHREWFVQLNDAFARPETGLFVCVNAVDQTYYLNPDSAAVLGEDHLVYFFAAGRLTARALLQGDLMALHLATPLLKVLLGQPLSFHDLEHFDPELHRNLAYLLAHDGVEALELDFAVEERRGGETVVVDLVPNGRHARVTDANKREYLQRKTQHILVERVAPQLFAFTKGFFEVVPHELLLTR</sequence>
<dbReference type="GO" id="GO:0016567">
    <property type="term" value="P:protein ubiquitination"/>
    <property type="evidence" value="ECO:0007669"/>
    <property type="project" value="TreeGrafter"/>
</dbReference>
<gene>
    <name evidence="9" type="ORF">P43SY_011515</name>
</gene>
<evidence type="ECO:0000256" key="3">
    <source>
        <dbReference type="ARBA" id="ARBA00012485"/>
    </source>
</evidence>
<feature type="domain" description="HECT" evidence="8">
    <location>
        <begin position="240"/>
        <end position="426"/>
    </location>
</feature>
<keyword evidence="10" id="KW-1185">Reference proteome</keyword>
<protein>
    <recommendedName>
        <fullName evidence="3">HECT-type E3 ubiquitin transferase</fullName>
        <ecNumber evidence="3">2.3.2.26</ecNumber>
    </recommendedName>
</protein>
<feature type="compositionally biased region" description="Low complexity" evidence="7">
    <location>
        <begin position="23"/>
        <end position="36"/>
    </location>
</feature>
<feature type="region of interest" description="Disordered" evidence="7">
    <location>
        <begin position="1"/>
        <end position="41"/>
    </location>
</feature>
<dbReference type="Proteomes" id="UP001209570">
    <property type="component" value="Unassembled WGS sequence"/>
</dbReference>